<protein>
    <submittedName>
        <fullName evidence="5">Ribose 5-phosphate isomerase B</fullName>
    </submittedName>
</protein>
<feature type="binding site" evidence="4">
    <location>
        <position position="139"/>
    </location>
    <ligand>
        <name>D-ribulose 5-phosphate</name>
        <dbReference type="ChEBI" id="CHEBI:58121"/>
    </ligand>
</feature>
<sequence>MSREVIALAGDHGGYDLKVSLKEYLEEQGFEVLDLGCHSRESVDYPDFAHAMADAIGHGKAKRGVLVCGSGIGISIAANRHAHIRAALVHDRLTAELCRQHNNANVVVLGGRTTGPDVALDCLKAFLTTEFEGGRHQRRVDKMS</sequence>
<dbReference type="PIRSF" id="PIRSF005384">
    <property type="entry name" value="RpiB_LacA_B"/>
    <property type="match status" value="1"/>
</dbReference>
<evidence type="ECO:0000256" key="2">
    <source>
        <dbReference type="ARBA" id="ARBA00023235"/>
    </source>
</evidence>
<keyword evidence="2 5" id="KW-0413">Isomerase</keyword>
<dbReference type="NCBIfam" id="NF004051">
    <property type="entry name" value="PRK05571.1"/>
    <property type="match status" value="1"/>
</dbReference>
<dbReference type="PANTHER" id="PTHR30345">
    <property type="entry name" value="RIBOSE-5-PHOSPHATE ISOMERASE B"/>
    <property type="match status" value="1"/>
</dbReference>
<evidence type="ECO:0000313" key="5">
    <source>
        <dbReference type="EMBL" id="PHZ83715.1"/>
    </source>
</evidence>
<dbReference type="NCBIfam" id="TIGR01120">
    <property type="entry name" value="rpiB"/>
    <property type="match status" value="1"/>
</dbReference>
<feature type="active site" description="Proton donor" evidence="3">
    <location>
        <position position="101"/>
    </location>
</feature>
<feature type="binding site" evidence="4">
    <location>
        <position position="102"/>
    </location>
    <ligand>
        <name>D-ribulose 5-phosphate</name>
        <dbReference type="ChEBI" id="CHEBI:58121"/>
    </ligand>
</feature>
<dbReference type="AlphaFoldDB" id="A0A2G4YN46"/>
<feature type="binding site" evidence="4">
    <location>
        <begin position="11"/>
        <end position="12"/>
    </location>
    <ligand>
        <name>D-ribulose 5-phosphate</name>
        <dbReference type="ChEBI" id="CHEBI:58121"/>
    </ligand>
</feature>
<evidence type="ECO:0000256" key="4">
    <source>
        <dbReference type="PIRSR" id="PIRSR005384-2"/>
    </source>
</evidence>
<keyword evidence="6" id="KW-1185">Reference proteome</keyword>
<dbReference type="GO" id="GO:0005975">
    <property type="term" value="P:carbohydrate metabolic process"/>
    <property type="evidence" value="ECO:0007669"/>
    <property type="project" value="InterPro"/>
</dbReference>
<dbReference type="EMBL" id="PDEM01000031">
    <property type="protein sequence ID" value="PHZ83715.1"/>
    <property type="molecule type" value="Genomic_DNA"/>
</dbReference>
<dbReference type="Proteomes" id="UP000229730">
    <property type="component" value="Unassembled WGS sequence"/>
</dbReference>
<dbReference type="SUPFAM" id="SSF89623">
    <property type="entry name" value="Ribose/Galactose isomerase RpiB/AlsB"/>
    <property type="match status" value="1"/>
</dbReference>
<comment type="similarity">
    <text evidence="1">Belongs to the LacAB/RpiB family.</text>
</comment>
<dbReference type="RefSeq" id="WP_099474770.1">
    <property type="nucleotide sequence ID" value="NZ_CP041025.1"/>
</dbReference>
<dbReference type="GO" id="GO:0016861">
    <property type="term" value="F:intramolecular oxidoreductase activity, interconverting aldoses and ketoses"/>
    <property type="evidence" value="ECO:0007669"/>
    <property type="project" value="UniProtKB-ARBA"/>
</dbReference>
<dbReference type="InParanoid" id="A0A2G4YN46"/>
<dbReference type="InterPro" id="IPR003500">
    <property type="entry name" value="RpiB_LacA_LacB"/>
</dbReference>
<gene>
    <name evidence="5" type="primary">rpiB</name>
    <name evidence="5" type="ORF">CRD36_15180</name>
</gene>
<organism evidence="5 6">
    <name type="scientific">Paremcibacter congregatus</name>
    <dbReference type="NCBI Taxonomy" id="2043170"/>
    <lineage>
        <taxon>Bacteria</taxon>
        <taxon>Pseudomonadati</taxon>
        <taxon>Pseudomonadota</taxon>
        <taxon>Alphaproteobacteria</taxon>
        <taxon>Emcibacterales</taxon>
        <taxon>Emcibacteraceae</taxon>
        <taxon>Paremcibacter</taxon>
    </lineage>
</organism>
<dbReference type="InterPro" id="IPR036569">
    <property type="entry name" value="RpiB_LacA_LacB_sf"/>
</dbReference>
<evidence type="ECO:0000256" key="1">
    <source>
        <dbReference type="ARBA" id="ARBA00008754"/>
    </source>
</evidence>
<dbReference type="PANTHER" id="PTHR30345:SF0">
    <property type="entry name" value="DNA DAMAGE-REPAIR_TOLERATION PROTEIN DRT102"/>
    <property type="match status" value="1"/>
</dbReference>
<dbReference type="Gene3D" id="3.40.1400.10">
    <property type="entry name" value="Sugar-phosphate isomerase, RpiB/LacA/LacB"/>
    <property type="match status" value="1"/>
</dbReference>
<proteinExistence type="inferred from homology"/>
<evidence type="ECO:0000256" key="3">
    <source>
        <dbReference type="PIRSR" id="PIRSR005384-1"/>
    </source>
</evidence>
<reference evidence="5 6" key="1">
    <citation type="submission" date="2017-10" db="EMBL/GenBank/DDBJ databases">
        <title>Frigbacter circumglobatus gen. nov. sp. nov., isolated from sediment cultured in situ.</title>
        <authorList>
            <person name="Zhao Z."/>
        </authorList>
    </citation>
    <scope>NUCLEOTIDE SEQUENCE [LARGE SCALE GENOMIC DNA]</scope>
    <source>
        <strain evidence="5 6">ZYL</strain>
    </source>
</reference>
<feature type="binding site" evidence="4">
    <location>
        <begin position="69"/>
        <end position="73"/>
    </location>
    <ligand>
        <name>D-ribulose 5-phosphate</name>
        <dbReference type="ChEBI" id="CHEBI:58121"/>
    </ligand>
</feature>
<dbReference type="OrthoDB" id="1778624at2"/>
<feature type="binding site" evidence="4">
    <location>
        <position position="135"/>
    </location>
    <ligand>
        <name>D-ribulose 5-phosphate</name>
        <dbReference type="ChEBI" id="CHEBI:58121"/>
    </ligand>
</feature>
<evidence type="ECO:0000313" key="6">
    <source>
        <dbReference type="Proteomes" id="UP000229730"/>
    </source>
</evidence>
<dbReference type="InterPro" id="IPR004785">
    <property type="entry name" value="RpiB"/>
</dbReference>
<name>A0A2G4YN46_9PROT</name>
<dbReference type="Pfam" id="PF02502">
    <property type="entry name" value="LacAB_rpiB"/>
    <property type="match status" value="1"/>
</dbReference>
<accession>A0A2G4YN46</accession>
<feature type="active site" description="Proton acceptor" evidence="3">
    <location>
        <position position="68"/>
    </location>
</feature>
<dbReference type="NCBIfam" id="TIGR00689">
    <property type="entry name" value="rpiB_lacA_lacB"/>
    <property type="match status" value="1"/>
</dbReference>
<feature type="binding site" evidence="4">
    <location>
        <position position="112"/>
    </location>
    <ligand>
        <name>D-ribulose 5-phosphate</name>
        <dbReference type="ChEBI" id="CHEBI:58121"/>
    </ligand>
</feature>
<comment type="caution">
    <text evidence="5">The sequence shown here is derived from an EMBL/GenBank/DDBJ whole genome shotgun (WGS) entry which is preliminary data.</text>
</comment>
<dbReference type="FunCoup" id="A0A2G4YN46">
    <property type="interactions" value="303"/>
</dbReference>